<organism evidence="1 2">
    <name type="scientific">Arachidicoccus rhizosphaerae</name>
    <dbReference type="NCBI Taxonomy" id="551991"/>
    <lineage>
        <taxon>Bacteria</taxon>
        <taxon>Pseudomonadati</taxon>
        <taxon>Bacteroidota</taxon>
        <taxon>Chitinophagia</taxon>
        <taxon>Chitinophagales</taxon>
        <taxon>Chitinophagaceae</taxon>
        <taxon>Arachidicoccus</taxon>
    </lineage>
</organism>
<dbReference type="GO" id="GO:0047355">
    <property type="term" value="F:CDP-glycerol glycerophosphotransferase activity"/>
    <property type="evidence" value="ECO:0007669"/>
    <property type="project" value="InterPro"/>
</dbReference>
<sequence>MDYKFLIYTSYSYGIPIGRPLELEILKRGYQVRWFSYIPETKSHLPKGSQLLESIQEVVSYDPDIILSITDYVPDFLSGLKVQVFHGFNPAKRSEDDHFNIRGFYDLYCTQGPSTTLRFQEKQKEDPHFEVVETGWPKMDPLFEKAEEKSGSLPVILITSTFSHRLSLALREDVLEEVKRLSETGKYQFITVLHPKLPQQTVAKWQSLMGPYFTYYDTTDLIPLFKRADIMLSDTTSAIQEFMLADKPIVTFRHRRPNDCVLNVEEVQELEAALDLAIQRPQKQLAAIRKEADLNHPYRDGQSSARVIDACIASLHKDKSHLKKKSLNIIRKYKIRKLLQYYPLKTYRRPAYRPKQ</sequence>
<name>A0A1H3XAX7_9BACT</name>
<dbReference type="Pfam" id="PF04464">
    <property type="entry name" value="Glyphos_transf"/>
    <property type="match status" value="1"/>
</dbReference>
<dbReference type="GO" id="GO:0016020">
    <property type="term" value="C:membrane"/>
    <property type="evidence" value="ECO:0007669"/>
    <property type="project" value="InterPro"/>
</dbReference>
<dbReference type="SUPFAM" id="SSF53756">
    <property type="entry name" value="UDP-Glycosyltransferase/glycogen phosphorylase"/>
    <property type="match status" value="1"/>
</dbReference>
<dbReference type="EMBL" id="FNQY01000005">
    <property type="protein sequence ID" value="SDZ95718.1"/>
    <property type="molecule type" value="Genomic_DNA"/>
</dbReference>
<protein>
    <submittedName>
        <fullName evidence="1">CDP-glycerol glycerophosphotransferase, TagB/SpsB family</fullName>
    </submittedName>
</protein>
<dbReference type="OrthoDB" id="1522454at2"/>
<evidence type="ECO:0000313" key="2">
    <source>
        <dbReference type="Proteomes" id="UP000199041"/>
    </source>
</evidence>
<dbReference type="InterPro" id="IPR043148">
    <property type="entry name" value="TagF_C"/>
</dbReference>
<keyword evidence="2" id="KW-1185">Reference proteome</keyword>
<keyword evidence="1" id="KW-0808">Transferase</keyword>
<dbReference type="Gene3D" id="3.40.50.12580">
    <property type="match status" value="1"/>
</dbReference>
<reference evidence="1 2" key="1">
    <citation type="submission" date="2016-10" db="EMBL/GenBank/DDBJ databases">
        <authorList>
            <person name="de Groot N.N."/>
        </authorList>
    </citation>
    <scope>NUCLEOTIDE SEQUENCE [LARGE SCALE GENOMIC DNA]</scope>
    <source>
        <strain evidence="1 2">Vu-144</strain>
    </source>
</reference>
<proteinExistence type="predicted"/>
<dbReference type="Proteomes" id="UP000199041">
    <property type="component" value="Unassembled WGS sequence"/>
</dbReference>
<accession>A0A1H3XAX7</accession>
<gene>
    <name evidence="1" type="ORF">SAMN05192529_10524</name>
</gene>
<dbReference type="InterPro" id="IPR007554">
    <property type="entry name" value="Glycerophosphate_synth"/>
</dbReference>
<evidence type="ECO:0000313" key="1">
    <source>
        <dbReference type="EMBL" id="SDZ95718.1"/>
    </source>
</evidence>
<dbReference type="STRING" id="551991.SAMN05192529_10524"/>
<dbReference type="AlphaFoldDB" id="A0A1H3XAX7"/>